<dbReference type="eggNOG" id="COG0421">
    <property type="taxonomic scope" value="Bacteria"/>
</dbReference>
<name>F7YEK4_MESOW</name>
<feature type="transmembrane region" description="Helical" evidence="2">
    <location>
        <begin position="162"/>
        <end position="182"/>
    </location>
</feature>
<organism evidence="3 4">
    <name type="scientific">Mesorhizobium opportunistum (strain LMG 24607 / HAMBI 3007 / WSM2075)</name>
    <dbReference type="NCBI Taxonomy" id="536019"/>
    <lineage>
        <taxon>Bacteria</taxon>
        <taxon>Pseudomonadati</taxon>
        <taxon>Pseudomonadota</taxon>
        <taxon>Alphaproteobacteria</taxon>
        <taxon>Hyphomicrobiales</taxon>
        <taxon>Phyllobacteriaceae</taxon>
        <taxon>Mesorhizobium</taxon>
    </lineage>
</organism>
<feature type="transmembrane region" description="Helical" evidence="2">
    <location>
        <begin position="844"/>
        <end position="863"/>
    </location>
</feature>
<feature type="transmembrane region" description="Helical" evidence="2">
    <location>
        <begin position="130"/>
        <end position="153"/>
    </location>
</feature>
<feature type="transmembrane region" description="Helical" evidence="2">
    <location>
        <begin position="188"/>
        <end position="207"/>
    </location>
</feature>
<feature type="transmembrane region" description="Helical" evidence="2">
    <location>
        <begin position="674"/>
        <end position="701"/>
    </location>
</feature>
<feature type="transmembrane region" description="Helical" evidence="2">
    <location>
        <begin position="875"/>
        <end position="895"/>
    </location>
</feature>
<feature type="transmembrane region" description="Helical" evidence="2">
    <location>
        <begin position="26"/>
        <end position="46"/>
    </location>
</feature>
<dbReference type="EMBL" id="CP002279">
    <property type="protein sequence ID" value="AEH86809.1"/>
    <property type="molecule type" value="Genomic_DNA"/>
</dbReference>
<accession>F7YEK4</accession>
<feature type="transmembrane region" description="Helical" evidence="2">
    <location>
        <begin position="746"/>
        <end position="764"/>
    </location>
</feature>
<feature type="transmembrane region" description="Helical" evidence="2">
    <location>
        <begin position="58"/>
        <end position="79"/>
    </location>
</feature>
<dbReference type="InterPro" id="IPR029063">
    <property type="entry name" value="SAM-dependent_MTases_sf"/>
</dbReference>
<feature type="compositionally biased region" description="Low complexity" evidence="1">
    <location>
        <begin position="567"/>
        <end position="601"/>
    </location>
</feature>
<dbReference type="InterPro" id="IPR036259">
    <property type="entry name" value="MFS_trans_sf"/>
</dbReference>
<feature type="transmembrane region" description="Helical" evidence="2">
    <location>
        <begin position="807"/>
        <end position="832"/>
    </location>
</feature>
<dbReference type="AlphaFoldDB" id="F7YEK4"/>
<feature type="transmembrane region" description="Helical" evidence="2">
    <location>
        <begin position="776"/>
        <end position="795"/>
    </location>
</feature>
<feature type="region of interest" description="Disordered" evidence="1">
    <location>
        <begin position="567"/>
        <end position="602"/>
    </location>
</feature>
<protein>
    <recommendedName>
        <fullName evidence="5">Spermine synthase</fullName>
    </recommendedName>
</protein>
<dbReference type="HOGENOM" id="CLU_018383_0_0_5"/>
<dbReference type="Proteomes" id="UP000001623">
    <property type="component" value="Chromosome"/>
</dbReference>
<feature type="transmembrane region" description="Helical" evidence="2">
    <location>
        <begin position="713"/>
        <end position="734"/>
    </location>
</feature>
<keyword evidence="2" id="KW-1133">Transmembrane helix</keyword>
<evidence type="ECO:0000313" key="4">
    <source>
        <dbReference type="Proteomes" id="UP000001623"/>
    </source>
</evidence>
<keyword evidence="2" id="KW-0812">Transmembrane</keyword>
<dbReference type="KEGG" id="mop:Mesop_2333"/>
<reference evidence="3 4" key="1">
    <citation type="submission" date="2010-10" db="EMBL/GenBank/DDBJ databases">
        <title>Complete sequence of Mesorhizobium opportunistum WSM2075.</title>
        <authorList>
            <consortium name="US DOE Joint Genome Institute"/>
            <person name="Lucas S."/>
            <person name="Copeland A."/>
            <person name="Lapidus A."/>
            <person name="Cheng J.-F."/>
            <person name="Bruce D."/>
            <person name="Goodwin L."/>
            <person name="Pitluck S."/>
            <person name="Chertkov O."/>
            <person name="Misra M."/>
            <person name="Detter J.C."/>
            <person name="Han C."/>
            <person name="Tapia R."/>
            <person name="Land M."/>
            <person name="Hauser L."/>
            <person name="Kyrpides N."/>
            <person name="Ovchinnikova G."/>
            <person name="Mavrommatis K.M."/>
            <person name="Tiwari R.P."/>
            <person name="Howieson J.G."/>
            <person name="O'Hara G.W."/>
            <person name="Nandasena K.G."/>
            <person name="Woyke T."/>
        </authorList>
    </citation>
    <scope>NUCLEOTIDE SEQUENCE [LARGE SCALE GENOMIC DNA]</scope>
    <source>
        <strain evidence="4">LMG 24607 / HAMBI 3007 / WSM2075</strain>
    </source>
</reference>
<dbReference type="STRING" id="536019.Mesop_2333"/>
<dbReference type="RefSeq" id="WP_013893529.1">
    <property type="nucleotide sequence ID" value="NC_015675.1"/>
</dbReference>
<evidence type="ECO:0000256" key="1">
    <source>
        <dbReference type="SAM" id="MobiDB-lite"/>
    </source>
</evidence>
<evidence type="ECO:0000256" key="2">
    <source>
        <dbReference type="SAM" id="Phobius"/>
    </source>
</evidence>
<feature type="transmembrane region" description="Helical" evidence="2">
    <location>
        <begin position="91"/>
        <end position="110"/>
    </location>
</feature>
<sequence>MAAVISNSRPALPSLKAVPPLEAPRLAHYLAVGLIAGAIIALQIAVMRVFAVGSWSHFGSLVVSLAMLGFSLSSVVIFAGKGWFDRHWQGAATAALLLIGPLAVGSNLVAQTVPFNAIFLVSDPEQKWRLLANFLLYLLPFLAGAFFLGIVFLKSRTAFGRVYFADLTGSGLAGLVVLVSMYLFSPEIIIVVPLLLWAAGSLLWFAAFGAWKSVVAGVVVAVLSISGYLMLPGLLGIQDIAVSQYKGVAYARNFPDGKRIYRSVSPFGDLQVYASSYMHFAPGLSDNAAFGMPEVPANTYVGMYRDGDGPEGIMRNLAPAEQVYFRYLPMHYPYVIKDKPKTFVVQFGGGISTQAALNAGSTSVTVAESNPMTLRAFRDPVLRDVTGDILAEPRLKVIDYDGRLFLANTAERYDVIDLSLADSVGLSNPGGFAISEKYAYTHEAMLSYMHALADGGVLSVTLWNKEEPPKSVLKLYATIAEAARTFDPQGAANDVFAVSSYLSTTTVLFKRGGFTETEIKTLRDYTKSMSWEEVYYPGMVYDGAGAQKVLDDYRASIFGSGQDATLTQPAADATAPADPTAPANPDCDPTAPADPTLDACAGAGGDAGPQVLPATELQRMTWHALLTGGWEKLAGDYVFDARALSNDQPYFAAYVKVADLPRTLDRLDLFQDDWGYLLIWATLGIACLTAASLVLLPVIFGWRIVFSRSRGKLGTILYFACLGLGYIMVEVGLISRFTVALANPTVSASVLISSMLVFSGLGSLFAERIFDRARTLLPVVLLAVCVLLLAYGFYLSPVLDRIGAYPYAARLLLCFLLVSPPAFLMGMPMATAMTWLARLGKEHLFVWAWGINGCFSVIGSAAVPIVATSFGLSAVLQWAAIAYLVAIPAFFAVLLPSKAPAVRLVTA</sequence>
<dbReference type="SUPFAM" id="SSF103473">
    <property type="entry name" value="MFS general substrate transporter"/>
    <property type="match status" value="1"/>
</dbReference>
<feature type="transmembrane region" description="Helical" evidence="2">
    <location>
        <begin position="214"/>
        <end position="235"/>
    </location>
</feature>
<evidence type="ECO:0008006" key="5">
    <source>
        <dbReference type="Google" id="ProtNLM"/>
    </source>
</evidence>
<proteinExistence type="predicted"/>
<dbReference type="SUPFAM" id="SSF53335">
    <property type="entry name" value="S-adenosyl-L-methionine-dependent methyltransferases"/>
    <property type="match status" value="1"/>
</dbReference>
<dbReference type="Gene3D" id="3.40.50.150">
    <property type="entry name" value="Vaccinia Virus protein VP39"/>
    <property type="match status" value="1"/>
</dbReference>
<evidence type="ECO:0000313" key="3">
    <source>
        <dbReference type="EMBL" id="AEH86809.1"/>
    </source>
</evidence>
<keyword evidence="2" id="KW-0472">Membrane</keyword>
<gene>
    <name evidence="3" type="ordered locus">Mesop_2333</name>
</gene>